<proteinExistence type="predicted"/>
<protein>
    <submittedName>
        <fullName evidence="1">Uncharacterized protein</fullName>
    </submittedName>
</protein>
<evidence type="ECO:0000313" key="1">
    <source>
        <dbReference type="EMBL" id="RYR28821.1"/>
    </source>
</evidence>
<organism evidence="1 2">
    <name type="scientific">Arachis hypogaea</name>
    <name type="common">Peanut</name>
    <dbReference type="NCBI Taxonomy" id="3818"/>
    <lineage>
        <taxon>Eukaryota</taxon>
        <taxon>Viridiplantae</taxon>
        <taxon>Streptophyta</taxon>
        <taxon>Embryophyta</taxon>
        <taxon>Tracheophyta</taxon>
        <taxon>Spermatophyta</taxon>
        <taxon>Magnoliopsida</taxon>
        <taxon>eudicotyledons</taxon>
        <taxon>Gunneridae</taxon>
        <taxon>Pentapetalae</taxon>
        <taxon>rosids</taxon>
        <taxon>fabids</taxon>
        <taxon>Fabales</taxon>
        <taxon>Fabaceae</taxon>
        <taxon>Papilionoideae</taxon>
        <taxon>50 kb inversion clade</taxon>
        <taxon>dalbergioids sensu lato</taxon>
        <taxon>Dalbergieae</taxon>
        <taxon>Pterocarpus clade</taxon>
        <taxon>Arachis</taxon>
    </lineage>
</organism>
<dbReference type="Proteomes" id="UP000289738">
    <property type="component" value="Chromosome B01"/>
</dbReference>
<gene>
    <name evidence="1" type="ORF">Ahy_B01g053012</name>
</gene>
<dbReference type="EMBL" id="SDMP01000011">
    <property type="protein sequence ID" value="RYR28821.1"/>
    <property type="molecule type" value="Genomic_DNA"/>
</dbReference>
<reference evidence="1 2" key="1">
    <citation type="submission" date="2019-01" db="EMBL/GenBank/DDBJ databases">
        <title>Sequencing of cultivated peanut Arachis hypogaea provides insights into genome evolution and oil improvement.</title>
        <authorList>
            <person name="Chen X."/>
        </authorList>
    </citation>
    <scope>NUCLEOTIDE SEQUENCE [LARGE SCALE GENOMIC DNA]</scope>
    <source>
        <strain evidence="2">cv. Fuhuasheng</strain>
        <tissue evidence="1">Leaves</tissue>
    </source>
</reference>
<keyword evidence="2" id="KW-1185">Reference proteome</keyword>
<sequence>MRPTTRFDDFVNSILQKLGLQGVKRVQKLFYRIPISVLREDVKYNYFTIGSDEDLQFLFHCRRQFPEVRTPELLAKLVDVMSSSGSLNRNTHAVGTVAGSSSRPIGASSFVPMNAPWDEPVASPSFAVDLNCRGCHETGGGSWGTHWIWC</sequence>
<comment type="caution">
    <text evidence="1">The sequence shown here is derived from an EMBL/GenBank/DDBJ whole genome shotgun (WGS) entry which is preliminary data.</text>
</comment>
<evidence type="ECO:0000313" key="2">
    <source>
        <dbReference type="Proteomes" id="UP000289738"/>
    </source>
</evidence>
<accession>A0A445AQZ4</accession>
<name>A0A445AQZ4_ARAHY</name>
<dbReference type="AlphaFoldDB" id="A0A445AQZ4"/>